<comment type="caution">
    <text evidence="3">The sequence shown here is derived from an EMBL/GenBank/DDBJ whole genome shotgun (WGS) entry which is preliminary data.</text>
</comment>
<dbReference type="GO" id="GO:0003676">
    <property type="term" value="F:nucleic acid binding"/>
    <property type="evidence" value="ECO:0007669"/>
    <property type="project" value="InterPro"/>
</dbReference>
<dbReference type="Gene3D" id="3.30.160.60">
    <property type="entry name" value="Classic Zinc Finger"/>
    <property type="match status" value="1"/>
</dbReference>
<keyword evidence="4" id="KW-1185">Reference proteome</keyword>
<dbReference type="PANTHER" id="PTHR46786:SF1">
    <property type="entry name" value="ZINC FINGER MATRIN-TYPE PROTEIN 3"/>
    <property type="match status" value="1"/>
</dbReference>
<dbReference type="PANTHER" id="PTHR46786">
    <property type="entry name" value="ZINC FINGER MATRIN-TYPE PROTEIN 3"/>
    <property type="match status" value="1"/>
</dbReference>
<organism evidence="3 4">
    <name type="scientific">Clarias magur</name>
    <name type="common">Asian catfish</name>
    <name type="synonym">Macropteronotus magur</name>
    <dbReference type="NCBI Taxonomy" id="1594786"/>
    <lineage>
        <taxon>Eukaryota</taxon>
        <taxon>Metazoa</taxon>
        <taxon>Chordata</taxon>
        <taxon>Craniata</taxon>
        <taxon>Vertebrata</taxon>
        <taxon>Euteleostomi</taxon>
        <taxon>Actinopterygii</taxon>
        <taxon>Neopterygii</taxon>
        <taxon>Teleostei</taxon>
        <taxon>Ostariophysi</taxon>
        <taxon>Siluriformes</taxon>
        <taxon>Clariidae</taxon>
        <taxon>Clarias</taxon>
    </lineage>
</organism>
<dbReference type="SMART" id="SM00451">
    <property type="entry name" value="ZnF_U1"/>
    <property type="match status" value="1"/>
</dbReference>
<evidence type="ECO:0000313" key="3">
    <source>
        <dbReference type="EMBL" id="KAF5903247.1"/>
    </source>
</evidence>
<dbReference type="EMBL" id="QNUK01000076">
    <property type="protein sequence ID" value="KAF5903247.1"/>
    <property type="molecule type" value="Genomic_DNA"/>
</dbReference>
<evidence type="ECO:0000313" key="4">
    <source>
        <dbReference type="Proteomes" id="UP000727407"/>
    </source>
</evidence>
<dbReference type="GO" id="GO:0008270">
    <property type="term" value="F:zinc ion binding"/>
    <property type="evidence" value="ECO:0007669"/>
    <property type="project" value="InterPro"/>
</dbReference>
<dbReference type="InterPro" id="IPR013087">
    <property type="entry name" value="Znf_C2H2_type"/>
</dbReference>
<feature type="non-terminal residue" evidence="3">
    <location>
        <position position="1"/>
    </location>
</feature>
<evidence type="ECO:0000259" key="2">
    <source>
        <dbReference type="SMART" id="SM00451"/>
    </source>
</evidence>
<gene>
    <name evidence="3" type="primary">znf385c</name>
    <name evidence="3" type="ORF">DAT39_007051</name>
</gene>
<name>A0A8J4URD4_CLAMG</name>
<feature type="domain" description="U1-type" evidence="2">
    <location>
        <begin position="49"/>
        <end position="83"/>
    </location>
</feature>
<feature type="region of interest" description="Disordered" evidence="1">
    <location>
        <begin position="23"/>
        <end position="45"/>
    </location>
</feature>
<dbReference type="Proteomes" id="UP000727407">
    <property type="component" value="Unassembled WGS sequence"/>
</dbReference>
<reference evidence="3" key="1">
    <citation type="submission" date="2020-07" db="EMBL/GenBank/DDBJ databases">
        <title>Clarias magur genome sequencing, assembly and annotation.</title>
        <authorList>
            <person name="Kushwaha B."/>
            <person name="Kumar R."/>
            <person name="Das P."/>
            <person name="Joshi C.G."/>
            <person name="Kumar D."/>
            <person name="Nagpure N.S."/>
            <person name="Pandey M."/>
            <person name="Agarwal S."/>
            <person name="Srivastava S."/>
            <person name="Singh M."/>
            <person name="Sahoo L."/>
            <person name="Jayasankar P."/>
            <person name="Meher P.K."/>
            <person name="Koringa P.G."/>
            <person name="Iquebal M.A."/>
            <person name="Das S.P."/>
            <person name="Bit A."/>
            <person name="Patnaik S."/>
            <person name="Patel N."/>
            <person name="Shah T.M."/>
            <person name="Hinsu A."/>
            <person name="Jena J.K."/>
        </authorList>
    </citation>
    <scope>NUCLEOTIDE SEQUENCE</scope>
    <source>
        <strain evidence="3">CIFAMagur01</strain>
        <tissue evidence="3">Testis</tissue>
    </source>
</reference>
<accession>A0A8J4URD4</accession>
<dbReference type="SUPFAM" id="SSF57667">
    <property type="entry name" value="beta-beta-alpha zinc fingers"/>
    <property type="match status" value="1"/>
</dbReference>
<dbReference type="InterPro" id="IPR052644">
    <property type="entry name" value="ZMAT3"/>
</dbReference>
<dbReference type="Pfam" id="PF12874">
    <property type="entry name" value="zf-met"/>
    <property type="match status" value="1"/>
</dbReference>
<protein>
    <submittedName>
        <fullName evidence="3">Zinc finger protein</fullName>
    </submittedName>
</protein>
<sequence length="88" mass="9922">MKHFYSTVNGLGALTGETRLDSVPTEEAGFTRHKAPPLNARPKPERKLRSYTVCEVCNIQLNSTAQAQIHYNGKTHQRRLKHMKCAST</sequence>
<dbReference type="AlphaFoldDB" id="A0A8J4URD4"/>
<evidence type="ECO:0000256" key="1">
    <source>
        <dbReference type="SAM" id="MobiDB-lite"/>
    </source>
</evidence>
<dbReference type="InterPro" id="IPR036236">
    <property type="entry name" value="Znf_C2H2_sf"/>
</dbReference>
<dbReference type="OrthoDB" id="434647at2759"/>
<dbReference type="InterPro" id="IPR003604">
    <property type="entry name" value="Matrin/U1-like-C_Znf_C2H2"/>
</dbReference>
<proteinExistence type="predicted"/>
<feature type="non-terminal residue" evidence="3">
    <location>
        <position position="88"/>
    </location>
</feature>